<dbReference type="SMART" id="SM00906">
    <property type="entry name" value="Fungal_trans"/>
    <property type="match status" value="1"/>
</dbReference>
<dbReference type="InterPro" id="IPR007219">
    <property type="entry name" value="XnlR_reg_dom"/>
</dbReference>
<dbReference type="Gene3D" id="4.10.240.10">
    <property type="entry name" value="Zn(2)-C6 fungal-type DNA-binding domain"/>
    <property type="match status" value="2"/>
</dbReference>
<evidence type="ECO:0000313" key="9">
    <source>
        <dbReference type="Proteomes" id="UP000749293"/>
    </source>
</evidence>
<evidence type="ECO:0000313" key="8">
    <source>
        <dbReference type="EMBL" id="KAF4120350.1"/>
    </source>
</evidence>
<dbReference type="Proteomes" id="UP000749293">
    <property type="component" value="Unassembled WGS sequence"/>
</dbReference>
<organism evidence="8 9">
    <name type="scientific">Geosmithia morbida</name>
    <dbReference type="NCBI Taxonomy" id="1094350"/>
    <lineage>
        <taxon>Eukaryota</taxon>
        <taxon>Fungi</taxon>
        <taxon>Dikarya</taxon>
        <taxon>Ascomycota</taxon>
        <taxon>Pezizomycotina</taxon>
        <taxon>Sordariomycetes</taxon>
        <taxon>Hypocreomycetidae</taxon>
        <taxon>Hypocreales</taxon>
        <taxon>Bionectriaceae</taxon>
        <taxon>Geosmithia</taxon>
    </lineage>
</organism>
<dbReference type="PROSITE" id="PS00463">
    <property type="entry name" value="ZN2_CY6_FUNGAL_1"/>
    <property type="match status" value="1"/>
</dbReference>
<evidence type="ECO:0000256" key="3">
    <source>
        <dbReference type="ARBA" id="ARBA00023015"/>
    </source>
</evidence>
<dbReference type="InterPro" id="IPR036864">
    <property type="entry name" value="Zn2-C6_fun-type_DNA-bd_sf"/>
</dbReference>
<feature type="domain" description="Zn(2)-C6 fungal-type" evidence="7">
    <location>
        <begin position="52"/>
        <end position="82"/>
    </location>
</feature>
<dbReference type="OrthoDB" id="2563500at2759"/>
<feature type="compositionally biased region" description="Polar residues" evidence="6">
    <location>
        <begin position="742"/>
        <end position="753"/>
    </location>
</feature>
<dbReference type="GO" id="GO:0000981">
    <property type="term" value="F:DNA-binding transcription factor activity, RNA polymerase II-specific"/>
    <property type="evidence" value="ECO:0007669"/>
    <property type="project" value="InterPro"/>
</dbReference>
<dbReference type="PROSITE" id="PS50048">
    <property type="entry name" value="ZN2_CY6_FUNGAL_2"/>
    <property type="match status" value="2"/>
</dbReference>
<dbReference type="SUPFAM" id="SSF57701">
    <property type="entry name" value="Zn2/Cys6 DNA-binding domain"/>
    <property type="match status" value="2"/>
</dbReference>
<dbReference type="GO" id="GO:0003677">
    <property type="term" value="F:DNA binding"/>
    <property type="evidence" value="ECO:0007669"/>
    <property type="project" value="InterPro"/>
</dbReference>
<comment type="caution">
    <text evidence="8">The sequence shown here is derived from an EMBL/GenBank/DDBJ whole genome shotgun (WGS) entry which is preliminary data.</text>
</comment>
<comment type="subcellular location">
    <subcellularLocation>
        <location evidence="1">Nucleus</location>
    </subcellularLocation>
</comment>
<dbReference type="InterPro" id="IPR001138">
    <property type="entry name" value="Zn2Cys6_DnaBD"/>
</dbReference>
<feature type="domain" description="Zn(2)-C6 fungal-type" evidence="7">
    <location>
        <begin position="2"/>
        <end position="32"/>
    </location>
</feature>
<evidence type="ECO:0000256" key="6">
    <source>
        <dbReference type="SAM" id="MobiDB-lite"/>
    </source>
</evidence>
<dbReference type="PANTHER" id="PTHR47338:SF7">
    <property type="entry name" value="ZN(II)2CYS6 TRANSCRIPTION FACTOR (EUROFUNG)"/>
    <property type="match status" value="1"/>
</dbReference>
<dbReference type="CDD" id="cd12148">
    <property type="entry name" value="fungal_TF_MHR"/>
    <property type="match status" value="1"/>
</dbReference>
<keyword evidence="2" id="KW-0479">Metal-binding</keyword>
<evidence type="ECO:0000256" key="2">
    <source>
        <dbReference type="ARBA" id="ARBA00022723"/>
    </source>
</evidence>
<evidence type="ECO:0000256" key="1">
    <source>
        <dbReference type="ARBA" id="ARBA00004123"/>
    </source>
</evidence>
<dbReference type="GO" id="GO:0008270">
    <property type="term" value="F:zinc ion binding"/>
    <property type="evidence" value="ECO:0007669"/>
    <property type="project" value="InterPro"/>
</dbReference>
<feature type="compositionally biased region" description="Low complexity" evidence="6">
    <location>
        <begin position="154"/>
        <end position="167"/>
    </location>
</feature>
<feature type="region of interest" description="Disordered" evidence="6">
    <location>
        <begin position="91"/>
        <end position="200"/>
    </location>
</feature>
<dbReference type="GO" id="GO:0005634">
    <property type="term" value="C:nucleus"/>
    <property type="evidence" value="ECO:0007669"/>
    <property type="project" value="UniProtKB-SubCell"/>
</dbReference>
<feature type="region of interest" description="Disordered" evidence="6">
    <location>
        <begin position="689"/>
        <end position="805"/>
    </location>
</feature>
<feature type="compositionally biased region" description="Low complexity" evidence="6">
    <location>
        <begin position="186"/>
        <end position="200"/>
    </location>
</feature>
<protein>
    <submittedName>
        <fullName evidence="8">Fungal trans</fullName>
    </submittedName>
</protein>
<keyword evidence="5" id="KW-0539">Nucleus</keyword>
<evidence type="ECO:0000259" key="7">
    <source>
        <dbReference type="PROSITE" id="PS50048"/>
    </source>
</evidence>
<keyword evidence="3" id="KW-0805">Transcription regulation</keyword>
<reference evidence="8" key="1">
    <citation type="submission" date="2020-03" db="EMBL/GenBank/DDBJ databases">
        <title>Site-based positive gene gene selection in Geosmithia morbida across the United States reveals a broad range of putative effectors and factors for local host and environmental adapation.</title>
        <authorList>
            <person name="Onufrak A."/>
            <person name="Murdoch R.W."/>
            <person name="Gazis R."/>
            <person name="Huff M."/>
            <person name="Staton M."/>
            <person name="Klingeman W."/>
            <person name="Hadziabdic D."/>
        </authorList>
    </citation>
    <scope>NUCLEOTIDE SEQUENCE</scope>
    <source>
        <strain evidence="8">1262</strain>
    </source>
</reference>
<dbReference type="CDD" id="cd00067">
    <property type="entry name" value="GAL4"/>
    <property type="match status" value="2"/>
</dbReference>
<name>A0A9P5D212_9HYPO</name>
<dbReference type="EMBL" id="JAANYQ010000017">
    <property type="protein sequence ID" value="KAF4120350.1"/>
    <property type="molecule type" value="Genomic_DNA"/>
</dbReference>
<dbReference type="AlphaFoldDB" id="A0A9P5D212"/>
<feature type="compositionally biased region" description="Basic and acidic residues" evidence="6">
    <location>
        <begin position="795"/>
        <end position="805"/>
    </location>
</feature>
<dbReference type="RefSeq" id="XP_035319002.1">
    <property type="nucleotide sequence ID" value="XM_035465127.1"/>
</dbReference>
<proteinExistence type="predicted"/>
<feature type="compositionally biased region" description="Basic and acidic residues" evidence="6">
    <location>
        <begin position="118"/>
        <end position="132"/>
    </location>
</feature>
<feature type="compositionally biased region" description="Low complexity" evidence="6">
    <location>
        <begin position="102"/>
        <end position="113"/>
    </location>
</feature>
<dbReference type="Pfam" id="PF00172">
    <property type="entry name" value="Zn_clus"/>
    <property type="match status" value="2"/>
</dbReference>
<dbReference type="InterPro" id="IPR050815">
    <property type="entry name" value="TF_fung"/>
</dbReference>
<evidence type="ECO:0000256" key="5">
    <source>
        <dbReference type="ARBA" id="ARBA00023242"/>
    </source>
</evidence>
<dbReference type="Pfam" id="PF04082">
    <property type="entry name" value="Fungal_trans"/>
    <property type="match status" value="1"/>
</dbReference>
<accession>A0A9P5D212</accession>
<keyword evidence="9" id="KW-1185">Reference proteome</keyword>
<dbReference type="PANTHER" id="PTHR47338">
    <property type="entry name" value="ZN(II)2CYS6 TRANSCRIPTION FACTOR (EUROFUNG)-RELATED"/>
    <property type="match status" value="1"/>
</dbReference>
<dbReference type="GO" id="GO:0006351">
    <property type="term" value="P:DNA-templated transcription"/>
    <property type="evidence" value="ECO:0007669"/>
    <property type="project" value="InterPro"/>
</dbReference>
<evidence type="ECO:0000256" key="4">
    <source>
        <dbReference type="ARBA" id="ARBA00023163"/>
    </source>
</evidence>
<dbReference type="SMART" id="SM00066">
    <property type="entry name" value="GAL4"/>
    <property type="match status" value="2"/>
</dbReference>
<dbReference type="GeneID" id="55969379"/>
<keyword evidence="4" id="KW-0804">Transcription</keyword>
<gene>
    <name evidence="8" type="ORF">GMORB2_3151</name>
</gene>
<sequence length="805" mass="88987">MGCRVCRARKVKCDGRPNGCRNCERLHLTCVDDNSTTAALPLTLGSIRTYRSCTNCRSSKTKCNGDRPRCSRCVARSMDCVYVGGSVPRWASTIEGPYPRRASNAGVASNSSSPQEQPRTRHDGADADHAMEDPGAAAVDGTDGNVSNHRNDGAKAAAVGTGAALNGSPSRPLRLRSDVPIPPPQSSSAVPSTPVTPSQPQNSLELGAMAWLLADQLPSRRNTRSLVEQYFAHIHPIRCFAFVHKPSFMRQLDAGFTQDDDMALLYIICAHGAKFHVQALGQFGQEPSPSFLRAAGNQWAAKAESILIGKYGRVSMPRLMALVLLHDFHIRLGRYNQALILSGIIIRLAQALRIYAELAPDLLCTDEHQHEAGNGNADLSAVFMESRRRLMWACYTLDAWTTNGSEQLSLLREADIKVQLPCNERNFGLRIPCVTETLGLGHVLRFLPPAIVPARPAENMGIMAYYVRIVALRKKISQYIKNYPSGPGPWQSDSEFSALDADMRHWRRTLPDFVEYSPDTIYARLDSNQLGGLMLIHCTYHDSYLELYKISMPVLFDLGSACPAFPPEHQEVLQALQADCYFHARQVSRLIAEAAEHDVRLLSDSMLPLFLYNSSRIMLYYAGMLIEPSRVDAADRVDEAVAAVSENARLLRDMIPLFPISESFVRDHGRAVAVQDPHDAAILREGRYERRCSDDNGQQLRSDDDDREDLPLLQPALGERGVRVRPGAHVGERSAVTRLRSQRQASGQQTSGQPEFHPHRGGEDGDGTAVVSNKRTAHARREQRLGSHGRGRAAPRSERADHTGR</sequence>